<dbReference type="GO" id="GO:0005524">
    <property type="term" value="F:ATP binding"/>
    <property type="evidence" value="ECO:0007669"/>
    <property type="project" value="UniProtKB-KW"/>
</dbReference>
<evidence type="ECO:0000256" key="2">
    <source>
        <dbReference type="ARBA" id="ARBA00022741"/>
    </source>
</evidence>
<dbReference type="Gene3D" id="3.40.50.300">
    <property type="entry name" value="P-loop containing nucleotide triphosphate hydrolases"/>
    <property type="match status" value="1"/>
</dbReference>
<keyword evidence="2" id="KW-0547">Nucleotide-binding</keyword>
<dbReference type="GO" id="GO:0016887">
    <property type="term" value="F:ATP hydrolysis activity"/>
    <property type="evidence" value="ECO:0007669"/>
    <property type="project" value="InterPro"/>
</dbReference>
<feature type="domain" description="ABC transporter" evidence="4">
    <location>
        <begin position="11"/>
        <end position="102"/>
    </location>
</feature>
<feature type="non-terminal residue" evidence="5">
    <location>
        <position position="123"/>
    </location>
</feature>
<evidence type="ECO:0000256" key="3">
    <source>
        <dbReference type="ARBA" id="ARBA00022840"/>
    </source>
</evidence>
<evidence type="ECO:0000313" key="5">
    <source>
        <dbReference type="EMBL" id="EQD41699.1"/>
    </source>
</evidence>
<sequence length="123" mass="13757">ILGTDLRTDPLRLKRLVGYVPETPALYEFLTGAEYLDFVADLYDMPAAARATRIDSFLEALELRGHENSLISGYSNGMKQKIALTAALLHRPRLLVLDEALNGLDPRAARIVKDLLQRLAHEE</sequence>
<comment type="caution">
    <text evidence="5">The sequence shown here is derived from an EMBL/GenBank/DDBJ whole genome shotgun (WGS) entry which is preliminary data.</text>
</comment>
<name>T1ALU8_9ZZZZ</name>
<accession>T1ALU8</accession>
<proteinExistence type="predicted"/>
<dbReference type="AlphaFoldDB" id="T1ALU8"/>
<protein>
    <submittedName>
        <fullName evidence="5">ABC transporter, ATP-binding protein</fullName>
    </submittedName>
</protein>
<feature type="non-terminal residue" evidence="5">
    <location>
        <position position="1"/>
    </location>
</feature>
<reference evidence="5" key="1">
    <citation type="submission" date="2013-08" db="EMBL/GenBank/DDBJ databases">
        <authorList>
            <person name="Mendez C."/>
            <person name="Richter M."/>
            <person name="Ferrer M."/>
            <person name="Sanchez J."/>
        </authorList>
    </citation>
    <scope>NUCLEOTIDE SEQUENCE</scope>
</reference>
<dbReference type="InterPro" id="IPR003439">
    <property type="entry name" value="ABC_transporter-like_ATP-bd"/>
</dbReference>
<dbReference type="InterPro" id="IPR051782">
    <property type="entry name" value="ABC_Transporter_VariousFunc"/>
</dbReference>
<organism evidence="5">
    <name type="scientific">mine drainage metagenome</name>
    <dbReference type="NCBI Taxonomy" id="410659"/>
    <lineage>
        <taxon>unclassified sequences</taxon>
        <taxon>metagenomes</taxon>
        <taxon>ecological metagenomes</taxon>
    </lineage>
</organism>
<evidence type="ECO:0000259" key="4">
    <source>
        <dbReference type="Pfam" id="PF00005"/>
    </source>
</evidence>
<dbReference type="EMBL" id="AUZZ01007588">
    <property type="protein sequence ID" value="EQD41699.1"/>
    <property type="molecule type" value="Genomic_DNA"/>
</dbReference>
<dbReference type="InterPro" id="IPR027417">
    <property type="entry name" value="P-loop_NTPase"/>
</dbReference>
<reference evidence="5" key="2">
    <citation type="journal article" date="2014" name="ISME J.">
        <title>Microbial stratification in low pH oxic and suboxic macroscopic growths along an acid mine drainage.</title>
        <authorList>
            <person name="Mendez-Garcia C."/>
            <person name="Mesa V."/>
            <person name="Sprenger R.R."/>
            <person name="Richter M."/>
            <person name="Diez M.S."/>
            <person name="Solano J."/>
            <person name="Bargiela R."/>
            <person name="Golyshina O.V."/>
            <person name="Manteca A."/>
            <person name="Ramos J.L."/>
            <person name="Gallego J.R."/>
            <person name="Llorente I."/>
            <person name="Martins Dos Santos V.A."/>
            <person name="Jensen O.N."/>
            <person name="Pelaez A.I."/>
            <person name="Sanchez J."/>
            <person name="Ferrer M."/>
        </authorList>
    </citation>
    <scope>NUCLEOTIDE SEQUENCE</scope>
</reference>
<gene>
    <name evidence="5" type="ORF">B2A_10533</name>
</gene>
<keyword evidence="3 5" id="KW-0067">ATP-binding</keyword>
<dbReference type="PANTHER" id="PTHR42939:SF1">
    <property type="entry name" value="ABC TRANSPORTER ATP-BINDING PROTEIN ALBC-RELATED"/>
    <property type="match status" value="1"/>
</dbReference>
<dbReference type="Pfam" id="PF00005">
    <property type="entry name" value="ABC_tran"/>
    <property type="match status" value="1"/>
</dbReference>
<keyword evidence="1" id="KW-0813">Transport</keyword>
<evidence type="ECO:0000256" key="1">
    <source>
        <dbReference type="ARBA" id="ARBA00022448"/>
    </source>
</evidence>
<dbReference type="PANTHER" id="PTHR42939">
    <property type="entry name" value="ABC TRANSPORTER ATP-BINDING PROTEIN ALBC-RELATED"/>
    <property type="match status" value="1"/>
</dbReference>
<dbReference type="SUPFAM" id="SSF52540">
    <property type="entry name" value="P-loop containing nucleoside triphosphate hydrolases"/>
    <property type="match status" value="1"/>
</dbReference>